<feature type="domain" description="Beta-xylosidase C-terminal Concanavalin A-like" evidence="5">
    <location>
        <begin position="259"/>
        <end position="448"/>
    </location>
</feature>
<evidence type="ECO:0000259" key="3">
    <source>
        <dbReference type="Pfam" id="PF06283"/>
    </source>
</evidence>
<dbReference type="PANTHER" id="PTHR40469">
    <property type="entry name" value="SECRETED GLYCOSYL HYDROLASE"/>
    <property type="match status" value="1"/>
</dbReference>
<evidence type="ECO:0000259" key="4">
    <source>
        <dbReference type="Pfam" id="PF06439"/>
    </source>
</evidence>
<dbReference type="AlphaFoldDB" id="A0A9X3N9G7"/>
<comment type="caution">
    <text evidence="6">The sequence shown here is derived from an EMBL/GenBank/DDBJ whole genome shotgun (WGS) entry which is preliminary data.</text>
</comment>
<evidence type="ECO:0000313" key="6">
    <source>
        <dbReference type="EMBL" id="MDA0180727.1"/>
    </source>
</evidence>
<feature type="region of interest" description="Disordered" evidence="1">
    <location>
        <begin position="740"/>
        <end position="813"/>
    </location>
</feature>
<evidence type="ECO:0000256" key="1">
    <source>
        <dbReference type="SAM" id="MobiDB-lite"/>
    </source>
</evidence>
<dbReference type="GO" id="GO:0016787">
    <property type="term" value="F:hydrolase activity"/>
    <property type="evidence" value="ECO:0007669"/>
    <property type="project" value="InterPro"/>
</dbReference>
<evidence type="ECO:0000313" key="7">
    <source>
        <dbReference type="Proteomes" id="UP001147653"/>
    </source>
</evidence>
<feature type="compositionally biased region" description="Low complexity" evidence="1">
    <location>
        <begin position="740"/>
        <end position="794"/>
    </location>
</feature>
<feature type="signal peptide" evidence="2">
    <location>
        <begin position="1"/>
        <end position="24"/>
    </location>
</feature>
<keyword evidence="2" id="KW-0732">Signal</keyword>
<gene>
    <name evidence="6" type="ORF">OJ997_10520</name>
</gene>
<dbReference type="Gene3D" id="2.60.120.200">
    <property type="match status" value="1"/>
</dbReference>
<dbReference type="EMBL" id="JAPDDP010000015">
    <property type="protein sequence ID" value="MDA0180727.1"/>
    <property type="molecule type" value="Genomic_DNA"/>
</dbReference>
<dbReference type="Gene3D" id="3.40.50.880">
    <property type="match status" value="1"/>
</dbReference>
<dbReference type="Pfam" id="PF06283">
    <property type="entry name" value="ThuA"/>
    <property type="match status" value="1"/>
</dbReference>
<dbReference type="InterPro" id="IPR029062">
    <property type="entry name" value="Class_I_gatase-like"/>
</dbReference>
<dbReference type="Pfam" id="PF17851">
    <property type="entry name" value="GH43_C2"/>
    <property type="match status" value="1"/>
</dbReference>
<feature type="domain" description="ThuA-like" evidence="3">
    <location>
        <begin position="26"/>
        <end position="239"/>
    </location>
</feature>
<dbReference type="InterPro" id="IPR010496">
    <property type="entry name" value="AL/BT2_dom"/>
</dbReference>
<dbReference type="InterPro" id="IPR029010">
    <property type="entry name" value="ThuA-like"/>
</dbReference>
<dbReference type="Gene3D" id="2.60.120.560">
    <property type="entry name" value="Exo-inulinase, domain 1"/>
    <property type="match status" value="1"/>
</dbReference>
<protein>
    <submittedName>
        <fullName evidence="6">ThuA domain-containing protein</fullName>
    </submittedName>
</protein>
<dbReference type="InterPro" id="IPR058094">
    <property type="entry name" value="Ig-like_OmpL47-like"/>
</dbReference>
<name>A0A9X3N9G7_9ACTN</name>
<dbReference type="SUPFAM" id="SSF49899">
    <property type="entry name" value="Concanavalin A-like lectins/glucanases"/>
    <property type="match status" value="1"/>
</dbReference>
<feature type="compositionally biased region" description="Pro residues" evidence="1">
    <location>
        <begin position="795"/>
        <end position="810"/>
    </location>
</feature>
<reference evidence="6" key="1">
    <citation type="submission" date="2022-10" db="EMBL/GenBank/DDBJ databases">
        <title>The WGS of Solirubrobacter phytolaccae KCTC 29190.</title>
        <authorList>
            <person name="Jiang Z."/>
        </authorList>
    </citation>
    <scope>NUCLEOTIDE SEQUENCE</scope>
    <source>
        <strain evidence="6">KCTC 29190</strain>
    </source>
</reference>
<dbReference type="InterPro" id="IPR013320">
    <property type="entry name" value="ConA-like_dom_sf"/>
</dbReference>
<evidence type="ECO:0000256" key="2">
    <source>
        <dbReference type="SAM" id="SignalP"/>
    </source>
</evidence>
<dbReference type="SUPFAM" id="SSF52317">
    <property type="entry name" value="Class I glutamine amidotransferase-like"/>
    <property type="match status" value="1"/>
</dbReference>
<dbReference type="Pfam" id="PF06439">
    <property type="entry name" value="3keto-disac_hyd"/>
    <property type="match status" value="1"/>
</dbReference>
<organism evidence="6 7">
    <name type="scientific">Solirubrobacter phytolaccae</name>
    <dbReference type="NCBI Taxonomy" id="1404360"/>
    <lineage>
        <taxon>Bacteria</taxon>
        <taxon>Bacillati</taxon>
        <taxon>Actinomycetota</taxon>
        <taxon>Thermoleophilia</taxon>
        <taxon>Solirubrobacterales</taxon>
        <taxon>Solirubrobacteraceae</taxon>
        <taxon>Solirubrobacter</taxon>
    </lineage>
</organism>
<proteinExistence type="predicted"/>
<evidence type="ECO:0000259" key="5">
    <source>
        <dbReference type="Pfam" id="PF17851"/>
    </source>
</evidence>
<dbReference type="NCBIfam" id="NF047446">
    <property type="entry name" value="barrel_OmpL47"/>
    <property type="match status" value="1"/>
</dbReference>
<feature type="chain" id="PRO_5040972986" evidence="2">
    <location>
        <begin position="25"/>
        <end position="914"/>
    </location>
</feature>
<dbReference type="InterPro" id="IPR041542">
    <property type="entry name" value="GH43_C2"/>
</dbReference>
<feature type="domain" description="3-keto-alpha-glucoside-1,2-lyase/3-keto-2-hydroxy-glucal hydratase" evidence="4">
    <location>
        <begin position="555"/>
        <end position="738"/>
    </location>
</feature>
<dbReference type="Proteomes" id="UP001147653">
    <property type="component" value="Unassembled WGS sequence"/>
</dbReference>
<sequence>MLRTVQLLSVMVVVLLAGAGTAHAQKVLVFSKTAGFRHDSIPQGITAIKAIGEANNFAVDATEDASAFTAANLDQYDAVIWLSTTGDVLSDAQQVAFEAYIKAGGGYVGVHAAADTEYSWPWYGQLVGAYFNSHPANQNADVRVTDRSHPSTSHLPLVWNRHDEWYNYRESPTGKVHVLANLDELSYSPGSGAMGADHPIAWCHAFQGGRSWYTGMGHTQDSYADPAFRQHLAGGIRWAAGYAAGDCSVPPPQPCAATTDEFDGMSLGCQWSIVRSTNQHTVGGGVLQVPTARGDLYGSGGDAPNLILQKAPSGAWEATTKVTIDAQAGSQQAGLILYADDDNYVKAVLLARSPTERFMEIVQEIGGSPRYDAALDRLAIPADFPKTFHVRLAQANGTVTASGSADGLTWQPIGRPGNASSFSTPRVGLTAVTNDPAQVTNASFDYFRLVGGGGPDATAPTVTAAPDGIPTQAGAYLNKATVTLAATDLGSGVAKVEYALGDGAFATYSGPITVTATGPVRYRATDKAGNTSAAATLDVTIAAVPTCAPVTPEPGFRALYDGTIPSLGDWTMAGPGGFQPRAGECVIDAWGGMGLLWYAKQQLVSPYTIRAEWRIYGDDDNSGVFIGFPDPFDDPWKPVAEGYEIQIDPTDGDPSRTTGGVYSFRAADAAARALALKPHGQWNVMEVQVVDQLITIRLNGVKINEYTSPHPERDPSAGYFGIQNDGAGADVSYRSVQVATPTPTATVTPTATPTATATATATPTRTATPTPTPTPTATATPTATPLGSIATATPIPAPAPQPPAATPAPKPSYTLTGVPARVSHARFAKRGLDLRLRSSVATTAAARVLVSARDARRLGVKSRVLARGTVKLAANTLERATLKPSRRLRKVTVTATLTVSVGTETLTKRVVLRG</sequence>
<accession>A0A9X3N9G7</accession>
<dbReference type="PANTHER" id="PTHR40469:SF2">
    <property type="entry name" value="GALACTOSE-BINDING DOMAIN-LIKE SUPERFAMILY PROTEIN"/>
    <property type="match status" value="1"/>
</dbReference>
<keyword evidence="7" id="KW-1185">Reference proteome</keyword>